<dbReference type="EMBL" id="AWEZ01000047">
    <property type="protein sequence ID" value="ERL08038.1"/>
    <property type="molecule type" value="Genomic_DNA"/>
</dbReference>
<dbReference type="PANTHER" id="PTHR46558">
    <property type="entry name" value="TRACRIPTIONAL REGULATORY PROTEIN-RELATED-RELATED"/>
    <property type="match status" value="1"/>
</dbReference>
<evidence type="ECO:0000313" key="3">
    <source>
        <dbReference type="EMBL" id="ERL08038.1"/>
    </source>
</evidence>
<keyword evidence="1 3" id="KW-0238">DNA-binding</keyword>
<dbReference type="SUPFAM" id="SSF47413">
    <property type="entry name" value="lambda repressor-like DNA-binding domains"/>
    <property type="match status" value="1"/>
</dbReference>
<dbReference type="Gene3D" id="1.10.260.40">
    <property type="entry name" value="lambda repressor-like DNA-binding domains"/>
    <property type="match status" value="1"/>
</dbReference>
<feature type="domain" description="HTH cro/C1-type" evidence="2">
    <location>
        <begin position="3"/>
        <end position="57"/>
    </location>
</feature>
<dbReference type="InterPro" id="IPR010982">
    <property type="entry name" value="Lambda_DNA-bd_dom_sf"/>
</dbReference>
<dbReference type="PROSITE" id="PS50943">
    <property type="entry name" value="HTH_CROC1"/>
    <property type="match status" value="1"/>
</dbReference>
<dbReference type="OrthoDB" id="3194888at2"/>
<evidence type="ECO:0000256" key="1">
    <source>
        <dbReference type="ARBA" id="ARBA00023125"/>
    </source>
</evidence>
<accession>U2TPI7</accession>
<dbReference type="InterPro" id="IPR001387">
    <property type="entry name" value="Cro/C1-type_HTH"/>
</dbReference>
<dbReference type="PANTHER" id="PTHR46558:SF4">
    <property type="entry name" value="DNA-BIDING PHAGE PROTEIN"/>
    <property type="match status" value="1"/>
</dbReference>
<comment type="caution">
    <text evidence="3">The sequence shown here is derived from an EMBL/GenBank/DDBJ whole genome shotgun (WGS) entry which is preliminary data.</text>
</comment>
<protein>
    <submittedName>
        <fullName evidence="3">DNA-binding helix-turn-helix protein</fullName>
    </submittedName>
</protein>
<dbReference type="RefSeq" id="WP_021726313.1">
    <property type="nucleotide sequence ID" value="NZ_AWEZ01000047.1"/>
</dbReference>
<proteinExistence type="predicted"/>
<dbReference type="STRING" id="1125712.HMPREF1316_2393"/>
<evidence type="ECO:0000313" key="4">
    <source>
        <dbReference type="Proteomes" id="UP000016638"/>
    </source>
</evidence>
<sequence>MELKDARKAARYSQESVAGFLGISRPTYQKMEKDPGIVTVDDARKLAKLFNVKVSDIFFYENYR</sequence>
<gene>
    <name evidence="3" type="ORF">HMPREF1316_2393</name>
</gene>
<keyword evidence="4" id="KW-1185">Reference proteome</keyword>
<dbReference type="GO" id="GO:0003677">
    <property type="term" value="F:DNA binding"/>
    <property type="evidence" value="ECO:0007669"/>
    <property type="project" value="UniProtKB-KW"/>
</dbReference>
<dbReference type="SMART" id="SM00530">
    <property type="entry name" value="HTH_XRE"/>
    <property type="match status" value="1"/>
</dbReference>
<organism evidence="3 4">
    <name type="scientific">Olsenella profusa F0195</name>
    <dbReference type="NCBI Taxonomy" id="1125712"/>
    <lineage>
        <taxon>Bacteria</taxon>
        <taxon>Bacillati</taxon>
        <taxon>Actinomycetota</taxon>
        <taxon>Coriobacteriia</taxon>
        <taxon>Coriobacteriales</taxon>
        <taxon>Atopobiaceae</taxon>
        <taxon>Olsenella</taxon>
    </lineage>
</organism>
<dbReference type="CDD" id="cd00093">
    <property type="entry name" value="HTH_XRE"/>
    <property type="match status" value="1"/>
</dbReference>
<dbReference type="Proteomes" id="UP000016638">
    <property type="component" value="Unassembled WGS sequence"/>
</dbReference>
<name>U2TPI7_9ACTN</name>
<evidence type="ECO:0000259" key="2">
    <source>
        <dbReference type="PROSITE" id="PS50943"/>
    </source>
</evidence>
<dbReference type="Pfam" id="PF01381">
    <property type="entry name" value="HTH_3"/>
    <property type="match status" value="1"/>
</dbReference>
<reference evidence="3 4" key="1">
    <citation type="submission" date="2013-08" db="EMBL/GenBank/DDBJ databases">
        <authorList>
            <person name="Durkin A.S."/>
            <person name="Haft D.R."/>
            <person name="McCorrison J."/>
            <person name="Torralba M."/>
            <person name="Gillis M."/>
            <person name="Haft D.H."/>
            <person name="Methe B."/>
            <person name="Sutton G."/>
            <person name="Nelson K.E."/>
        </authorList>
    </citation>
    <scope>NUCLEOTIDE SEQUENCE [LARGE SCALE GENOMIC DNA]</scope>
    <source>
        <strain evidence="3 4">F0195</strain>
    </source>
</reference>
<dbReference type="AlphaFoldDB" id="U2TPI7"/>